<keyword evidence="8" id="KW-1185">Reference proteome</keyword>
<name>A0A0F3GQP7_9BACT</name>
<evidence type="ECO:0000256" key="3">
    <source>
        <dbReference type="ARBA" id="ARBA00022692"/>
    </source>
</evidence>
<evidence type="ECO:0000313" key="7">
    <source>
        <dbReference type="EMBL" id="KJU82993.1"/>
    </source>
</evidence>
<feature type="transmembrane region" description="Helical" evidence="6">
    <location>
        <begin position="239"/>
        <end position="258"/>
    </location>
</feature>
<dbReference type="GO" id="GO:0005886">
    <property type="term" value="C:plasma membrane"/>
    <property type="evidence" value="ECO:0007669"/>
    <property type="project" value="TreeGrafter"/>
</dbReference>
<feature type="transmembrane region" description="Helical" evidence="6">
    <location>
        <begin position="43"/>
        <end position="60"/>
    </location>
</feature>
<evidence type="ECO:0000313" key="8">
    <source>
        <dbReference type="Proteomes" id="UP000033423"/>
    </source>
</evidence>
<dbReference type="Pfam" id="PF01040">
    <property type="entry name" value="UbiA"/>
    <property type="match status" value="1"/>
</dbReference>
<evidence type="ECO:0000256" key="6">
    <source>
        <dbReference type="SAM" id="Phobius"/>
    </source>
</evidence>
<dbReference type="Gene3D" id="1.10.357.140">
    <property type="entry name" value="UbiA prenyltransferase"/>
    <property type="match status" value="1"/>
</dbReference>
<gene>
    <name evidence="7" type="ORF">MBAV_004814</name>
</gene>
<evidence type="ECO:0000256" key="5">
    <source>
        <dbReference type="ARBA" id="ARBA00023136"/>
    </source>
</evidence>
<evidence type="ECO:0000256" key="4">
    <source>
        <dbReference type="ARBA" id="ARBA00022989"/>
    </source>
</evidence>
<evidence type="ECO:0000256" key="2">
    <source>
        <dbReference type="ARBA" id="ARBA00022475"/>
    </source>
</evidence>
<keyword evidence="2" id="KW-1003">Cell membrane</keyword>
<dbReference type="InterPro" id="IPR039653">
    <property type="entry name" value="Prenyltransferase"/>
</dbReference>
<feature type="transmembrane region" description="Helical" evidence="6">
    <location>
        <begin position="153"/>
        <end position="183"/>
    </location>
</feature>
<keyword evidence="7" id="KW-0808">Transferase</keyword>
<dbReference type="CDD" id="cd13963">
    <property type="entry name" value="PT_UbiA_2"/>
    <property type="match status" value="1"/>
</dbReference>
<keyword evidence="4 6" id="KW-1133">Transmembrane helix</keyword>
<dbReference type="PANTHER" id="PTHR11048:SF5">
    <property type="entry name" value="DECAPRENYL-PHOSPHATE PHOSPHORIBOSYLTRANSFERASE"/>
    <property type="match status" value="1"/>
</dbReference>
<organism evidence="7 8">
    <name type="scientific">Candidatus Magnetobacterium bavaricum</name>
    <dbReference type="NCBI Taxonomy" id="29290"/>
    <lineage>
        <taxon>Bacteria</taxon>
        <taxon>Pseudomonadati</taxon>
        <taxon>Nitrospirota</taxon>
        <taxon>Thermodesulfovibrionia</taxon>
        <taxon>Thermodesulfovibrionales</taxon>
        <taxon>Candidatus Magnetobacteriaceae</taxon>
        <taxon>Candidatus Magnetobacterium</taxon>
    </lineage>
</organism>
<sequence>MSLRPYIQIARPDHWFKNVFMLPGLAIATLMENNIPQDSLKKAIFGFISACLVASANYVINEYIDADFDKHHPTKKNRPAAAGLVTLKFVVLQYLLLVSVGLAFAMYVGKLFMATAVFLLVMGAIYNIPPIRAKDYIYVDVLTESINNPIRLVLGWGIIIGTYLPPASALLCYWFGGAFLMAVKRFSEYRFINDHELAGLYRRSFAHYTSDRLLLSSFFYAITSSLFLGIFLIKYRIEFIMSFPLFAALFTWYLQIGLQHDSPAQRPQQLFTQVGFMIFVALLAVFVMALFFLDIPILHTIFTKNVGFNW</sequence>
<dbReference type="InterPro" id="IPR000537">
    <property type="entry name" value="UbiA_prenyltransferase"/>
</dbReference>
<dbReference type="EC" id="2.5.1.-" evidence="7"/>
<reference evidence="7 8" key="1">
    <citation type="submission" date="2015-02" db="EMBL/GenBank/DDBJ databases">
        <title>Single-cell genomics of uncultivated deep-branching MTB reveals a conserved set of magnetosome genes.</title>
        <authorList>
            <person name="Kolinko S."/>
            <person name="Richter M."/>
            <person name="Glockner F.O."/>
            <person name="Brachmann A."/>
            <person name="Schuler D."/>
        </authorList>
    </citation>
    <scope>NUCLEOTIDE SEQUENCE [LARGE SCALE GENOMIC DNA]</scope>
    <source>
        <strain evidence="7">TM-1</strain>
    </source>
</reference>
<feature type="transmembrane region" description="Helical" evidence="6">
    <location>
        <begin position="80"/>
        <end position="104"/>
    </location>
</feature>
<evidence type="ECO:0000256" key="1">
    <source>
        <dbReference type="ARBA" id="ARBA00004141"/>
    </source>
</evidence>
<proteinExistence type="predicted"/>
<dbReference type="Proteomes" id="UP000033423">
    <property type="component" value="Unassembled WGS sequence"/>
</dbReference>
<dbReference type="AlphaFoldDB" id="A0A0F3GQP7"/>
<dbReference type="PANTHER" id="PTHR11048">
    <property type="entry name" value="PRENYLTRANSFERASES"/>
    <property type="match status" value="1"/>
</dbReference>
<comment type="caution">
    <text evidence="7">The sequence shown here is derived from an EMBL/GenBank/DDBJ whole genome shotgun (WGS) entry which is preliminary data.</text>
</comment>
<feature type="transmembrane region" description="Helical" evidence="6">
    <location>
        <begin position="213"/>
        <end position="233"/>
    </location>
</feature>
<feature type="transmembrane region" description="Helical" evidence="6">
    <location>
        <begin position="270"/>
        <end position="293"/>
    </location>
</feature>
<protein>
    <submittedName>
        <fullName evidence="7">UbiA prenyltransferase</fullName>
        <ecNumber evidence="7">2.5.1.-</ecNumber>
    </submittedName>
</protein>
<feature type="transmembrane region" description="Helical" evidence="6">
    <location>
        <begin position="111"/>
        <end position="133"/>
    </location>
</feature>
<dbReference type="GO" id="GO:0009247">
    <property type="term" value="P:glycolipid biosynthetic process"/>
    <property type="evidence" value="ECO:0007669"/>
    <property type="project" value="TreeGrafter"/>
</dbReference>
<dbReference type="GO" id="GO:0016765">
    <property type="term" value="F:transferase activity, transferring alkyl or aryl (other than methyl) groups"/>
    <property type="evidence" value="ECO:0007669"/>
    <property type="project" value="InterPro"/>
</dbReference>
<comment type="subcellular location">
    <subcellularLocation>
        <location evidence="1">Membrane</location>
        <topology evidence="1">Multi-pass membrane protein</topology>
    </subcellularLocation>
</comment>
<accession>A0A0F3GQP7</accession>
<keyword evidence="3 6" id="KW-0812">Transmembrane</keyword>
<keyword evidence="5 6" id="KW-0472">Membrane</keyword>
<dbReference type="EMBL" id="LACI01002092">
    <property type="protein sequence ID" value="KJU82993.1"/>
    <property type="molecule type" value="Genomic_DNA"/>
</dbReference>
<dbReference type="InterPro" id="IPR044878">
    <property type="entry name" value="UbiA_sf"/>
</dbReference>